<dbReference type="RefSeq" id="WP_187814699.1">
    <property type="nucleotide sequence ID" value="NZ_JACTVJ010000007.1"/>
</dbReference>
<evidence type="ECO:0000256" key="1">
    <source>
        <dbReference type="SAM" id="MobiDB-lite"/>
    </source>
</evidence>
<keyword evidence="5" id="KW-1185">Reference proteome</keyword>
<reference evidence="4 5" key="1">
    <citation type="submission" date="2020-08" db="EMBL/GenBank/DDBJ databases">
        <title>Genemic of Streptomyces polyaspartic.</title>
        <authorList>
            <person name="Liu W."/>
        </authorList>
    </citation>
    <scope>NUCLEOTIDE SEQUENCE [LARGE SCALE GENOMIC DNA]</scope>
    <source>
        <strain evidence="4 5">TRM66268-LWL</strain>
    </source>
</reference>
<feature type="chain" id="PRO_5047524152" description="Peptidase" evidence="3">
    <location>
        <begin position="20"/>
        <end position="409"/>
    </location>
</feature>
<comment type="caution">
    <text evidence="4">The sequence shown here is derived from an EMBL/GenBank/DDBJ whole genome shotgun (WGS) entry which is preliminary data.</text>
</comment>
<keyword evidence="2" id="KW-1133">Transmembrane helix</keyword>
<feature type="signal peptide" evidence="3">
    <location>
        <begin position="1"/>
        <end position="19"/>
    </location>
</feature>
<sequence length="409" mass="41479">MALAAVSAVVVLQTQTAAAEPYPYGFPDGTRTVAGASGPGGAPVLAAEATYRSKISPGQKLHYRVELDGTSGAYVSAVALPGLDDRVVYGDGLEVRLESADGGRCGFDTARFGSADYPRPLVASVERLVEQGSTRCQDAGTYTVVVERAEGGKAASRAPWDLELDFVAEPALKGAAPGATPPASVPGAGSLPEGTAKEQQGGTSFHDAAVIGPGVWRGRIEPGRTLFYKVPVDWGQQLAAGAELGGSGGNGAVPAALRLGLHNPARAEVTADQPALSGSSTRAVLDGVPTVAYENRHASAPKVKGMRFPGAYYLQVTLSPELAEKYGDGPLDVTLRVGVDGAAADGPAYAGDPGIFQVEGGTGQSGGTGQATSRNGGMQAVAAVGIGLGTALVLWMAVWAVVGRRRGEA</sequence>
<keyword evidence="2" id="KW-0812">Transmembrane</keyword>
<gene>
    <name evidence="4" type="ORF">H9Y04_16860</name>
</gene>
<keyword evidence="3" id="KW-0732">Signal</keyword>
<evidence type="ECO:0000256" key="2">
    <source>
        <dbReference type="SAM" id="Phobius"/>
    </source>
</evidence>
<protein>
    <recommendedName>
        <fullName evidence="6">Peptidase</fullName>
    </recommendedName>
</protein>
<feature type="transmembrane region" description="Helical" evidence="2">
    <location>
        <begin position="380"/>
        <end position="402"/>
    </location>
</feature>
<proteinExistence type="predicted"/>
<evidence type="ECO:0008006" key="6">
    <source>
        <dbReference type="Google" id="ProtNLM"/>
    </source>
</evidence>
<keyword evidence="2" id="KW-0472">Membrane</keyword>
<evidence type="ECO:0000313" key="5">
    <source>
        <dbReference type="Proteomes" id="UP000642284"/>
    </source>
</evidence>
<feature type="region of interest" description="Disordered" evidence="1">
    <location>
        <begin position="173"/>
        <end position="205"/>
    </location>
</feature>
<organism evidence="4 5">
    <name type="scientific">Streptomyces polyasparticus</name>
    <dbReference type="NCBI Taxonomy" id="2767826"/>
    <lineage>
        <taxon>Bacteria</taxon>
        <taxon>Bacillati</taxon>
        <taxon>Actinomycetota</taxon>
        <taxon>Actinomycetes</taxon>
        <taxon>Kitasatosporales</taxon>
        <taxon>Streptomycetaceae</taxon>
        <taxon>Streptomyces</taxon>
    </lineage>
</organism>
<dbReference type="Proteomes" id="UP000642284">
    <property type="component" value="Unassembled WGS sequence"/>
</dbReference>
<accession>A0ABR7SH92</accession>
<evidence type="ECO:0000313" key="4">
    <source>
        <dbReference type="EMBL" id="MBC9714234.1"/>
    </source>
</evidence>
<evidence type="ECO:0000256" key="3">
    <source>
        <dbReference type="SAM" id="SignalP"/>
    </source>
</evidence>
<name>A0ABR7SH92_9ACTN</name>
<dbReference type="EMBL" id="JACTVJ010000007">
    <property type="protein sequence ID" value="MBC9714234.1"/>
    <property type="molecule type" value="Genomic_DNA"/>
</dbReference>